<dbReference type="EMBL" id="FQVM01000006">
    <property type="protein sequence ID" value="SHE62481.1"/>
    <property type="molecule type" value="Genomic_DNA"/>
</dbReference>
<protein>
    <recommendedName>
        <fullName evidence="3">DUF2313 domain-containing protein</fullName>
    </recommendedName>
</protein>
<organism evidence="1 2">
    <name type="scientific">Clostridium fallax</name>
    <dbReference type="NCBI Taxonomy" id="1533"/>
    <lineage>
        <taxon>Bacteria</taxon>
        <taxon>Bacillati</taxon>
        <taxon>Bacillota</taxon>
        <taxon>Clostridia</taxon>
        <taxon>Eubacteriales</taxon>
        <taxon>Clostridiaceae</taxon>
        <taxon>Clostridium</taxon>
    </lineage>
</organism>
<gene>
    <name evidence="1" type="ORF">SAMN05443638_10687</name>
</gene>
<dbReference type="STRING" id="1533.SAMN05443638_10687"/>
<accession>A0A1M4V0G4</accession>
<proteinExistence type="predicted"/>
<dbReference type="AlphaFoldDB" id="A0A1M4V0G4"/>
<dbReference type="Proteomes" id="UP000184035">
    <property type="component" value="Unassembled WGS sequence"/>
</dbReference>
<evidence type="ECO:0000313" key="1">
    <source>
        <dbReference type="EMBL" id="SHE62481.1"/>
    </source>
</evidence>
<dbReference type="OrthoDB" id="1629754at2"/>
<dbReference type="InterPro" id="IPR018755">
    <property type="entry name" value="Phage_Mu_Gp48"/>
</dbReference>
<keyword evidence="2" id="KW-1185">Reference proteome</keyword>
<dbReference type="RefSeq" id="WP_072894045.1">
    <property type="nucleotide sequence ID" value="NZ_FQVM01000006.1"/>
</dbReference>
<sequence length="208" mass="24490">MKKKLIDFLPPEISKIQDFKVVMDVENYELEDLEKGQKRILYENFIDTATEQGIKHQEKLFKIRADLENETLEFRKLRIKNRKMDKMPITHRSLEYKLKTLFGEGNYKVEVINNEYILKVEINTFDWNAFNEIVDNFRYIIPCNIILKSILINKIKTNLYYACASLGGEELTVYPWSPKDIESKGKVNVAIGNNTGIDITTIYPRRED</sequence>
<reference evidence="1 2" key="1">
    <citation type="submission" date="2016-11" db="EMBL/GenBank/DDBJ databases">
        <authorList>
            <person name="Jaros S."/>
            <person name="Januszkiewicz K."/>
            <person name="Wedrychowicz H."/>
        </authorList>
    </citation>
    <scope>NUCLEOTIDE SEQUENCE [LARGE SCALE GENOMIC DNA]</scope>
    <source>
        <strain evidence="1 2">DSM 2631</strain>
    </source>
</reference>
<evidence type="ECO:0000313" key="2">
    <source>
        <dbReference type="Proteomes" id="UP000184035"/>
    </source>
</evidence>
<evidence type="ECO:0008006" key="3">
    <source>
        <dbReference type="Google" id="ProtNLM"/>
    </source>
</evidence>
<dbReference type="Pfam" id="PF10076">
    <property type="entry name" value="Phage_Mu_Gp48"/>
    <property type="match status" value="1"/>
</dbReference>
<name>A0A1M4V0G4_9CLOT</name>